<evidence type="ECO:0000313" key="3">
    <source>
        <dbReference type="Proteomes" id="UP000528734"/>
    </source>
</evidence>
<feature type="transmembrane region" description="Helical" evidence="1">
    <location>
        <begin position="20"/>
        <end position="39"/>
    </location>
</feature>
<protein>
    <submittedName>
        <fullName evidence="2">HdeD family acid-resistance protein</fullName>
    </submittedName>
</protein>
<gene>
    <name evidence="2" type="ORF">HCN50_02025</name>
</gene>
<dbReference type="Pfam" id="PF03729">
    <property type="entry name" value="DUF308"/>
    <property type="match status" value="1"/>
</dbReference>
<dbReference type="InterPro" id="IPR005325">
    <property type="entry name" value="DUF308_memb"/>
</dbReference>
<keyword evidence="3" id="KW-1185">Reference proteome</keyword>
<keyword evidence="1" id="KW-1133">Transmembrane helix</keyword>
<proteinExistence type="predicted"/>
<comment type="caution">
    <text evidence="2">The sequence shown here is derived from an EMBL/GenBank/DDBJ whole genome shotgun (WGS) entry which is preliminary data.</text>
</comment>
<dbReference type="PANTHER" id="PTHR34989:SF1">
    <property type="entry name" value="PROTEIN HDED"/>
    <property type="match status" value="1"/>
</dbReference>
<accession>A0A7Y4LZV1</accession>
<reference evidence="2 3" key="1">
    <citation type="submission" date="2020-03" db="EMBL/GenBank/DDBJ databases">
        <title>Bradyrhizobium diversity isolated from nodules of Muelleranthus trifoliolatus.</title>
        <authorList>
            <person name="Klepa M."/>
            <person name="Helene L."/>
            <person name="Hungria M."/>
        </authorList>
    </citation>
    <scope>NUCLEOTIDE SEQUENCE [LARGE SCALE GENOMIC DNA]</scope>
    <source>
        <strain evidence="2 3">WSM 1744</strain>
    </source>
</reference>
<dbReference type="InterPro" id="IPR052712">
    <property type="entry name" value="Acid_resist_chaperone_HdeD"/>
</dbReference>
<dbReference type="EMBL" id="JAAVLW010000001">
    <property type="protein sequence ID" value="NOJ45032.1"/>
    <property type="molecule type" value="Genomic_DNA"/>
</dbReference>
<feature type="transmembrane region" description="Helical" evidence="1">
    <location>
        <begin position="101"/>
        <end position="124"/>
    </location>
</feature>
<dbReference type="Proteomes" id="UP000528734">
    <property type="component" value="Unassembled WGS sequence"/>
</dbReference>
<sequence length="189" mass="20124">MTTYDSSSRTSVGSLPAPPFWICVLLGLVMIAAGILVLGDIMLVTLISTIFIGWVSIIAGAFEVVHAFWTKGWGGFVWQVILGILYIAFGIVLVSQPVASALILTYVLGLVLVVSGFVRILLGVTHWREAGWIMLLSGVFGVAAGFVILTGFPMTGLWVLGFLLGVDLISHGIGWLAYAWRSPVAVSGT</sequence>
<dbReference type="PANTHER" id="PTHR34989">
    <property type="entry name" value="PROTEIN HDED"/>
    <property type="match status" value="1"/>
</dbReference>
<dbReference type="AlphaFoldDB" id="A0A7Y4LZV1"/>
<keyword evidence="1" id="KW-0812">Transmembrane</keyword>
<dbReference type="GO" id="GO:0005886">
    <property type="term" value="C:plasma membrane"/>
    <property type="evidence" value="ECO:0007669"/>
    <property type="project" value="TreeGrafter"/>
</dbReference>
<keyword evidence="1" id="KW-0472">Membrane</keyword>
<feature type="transmembrane region" description="Helical" evidence="1">
    <location>
        <begin position="75"/>
        <end position="94"/>
    </location>
</feature>
<feature type="transmembrane region" description="Helical" evidence="1">
    <location>
        <begin position="157"/>
        <end position="180"/>
    </location>
</feature>
<feature type="transmembrane region" description="Helical" evidence="1">
    <location>
        <begin position="130"/>
        <end position="150"/>
    </location>
</feature>
<dbReference type="RefSeq" id="WP_171707927.1">
    <property type="nucleotide sequence ID" value="NZ_JAAVLW010000001.1"/>
</dbReference>
<evidence type="ECO:0000313" key="2">
    <source>
        <dbReference type="EMBL" id="NOJ45032.1"/>
    </source>
</evidence>
<organism evidence="2 3">
    <name type="scientific">Bradyrhizobium archetypum</name>
    <dbReference type="NCBI Taxonomy" id="2721160"/>
    <lineage>
        <taxon>Bacteria</taxon>
        <taxon>Pseudomonadati</taxon>
        <taxon>Pseudomonadota</taxon>
        <taxon>Alphaproteobacteria</taxon>
        <taxon>Hyphomicrobiales</taxon>
        <taxon>Nitrobacteraceae</taxon>
        <taxon>Bradyrhizobium</taxon>
    </lineage>
</organism>
<feature type="transmembrane region" description="Helical" evidence="1">
    <location>
        <begin position="46"/>
        <end position="69"/>
    </location>
</feature>
<name>A0A7Y4LZV1_9BRAD</name>
<evidence type="ECO:0000256" key="1">
    <source>
        <dbReference type="SAM" id="Phobius"/>
    </source>
</evidence>